<comment type="catalytic activity">
    <reaction evidence="5">
        <text>L-methionyl-tRNA(fMet) + (6R)-10-formyltetrahydrofolate = N-formyl-L-methionyl-tRNA(fMet) + (6S)-5,6,7,8-tetrahydrofolate + H(+)</text>
        <dbReference type="Rhea" id="RHEA:24380"/>
        <dbReference type="Rhea" id="RHEA-COMP:9952"/>
        <dbReference type="Rhea" id="RHEA-COMP:9953"/>
        <dbReference type="ChEBI" id="CHEBI:15378"/>
        <dbReference type="ChEBI" id="CHEBI:57453"/>
        <dbReference type="ChEBI" id="CHEBI:78530"/>
        <dbReference type="ChEBI" id="CHEBI:78844"/>
        <dbReference type="ChEBI" id="CHEBI:195366"/>
        <dbReference type="EC" id="2.1.2.9"/>
    </reaction>
</comment>
<keyword evidence="3 5" id="KW-0808">Transferase</keyword>
<dbReference type="OrthoDB" id="9802815at2"/>
<gene>
    <name evidence="5" type="primary">fmt</name>
    <name evidence="8" type="ORF">HMPREF3216_00405</name>
</gene>
<dbReference type="CDD" id="cd08646">
    <property type="entry name" value="FMT_core_Met-tRNA-FMT_N"/>
    <property type="match status" value="1"/>
</dbReference>
<feature type="domain" description="Formyl transferase C-terminal" evidence="7">
    <location>
        <begin position="207"/>
        <end position="317"/>
    </location>
</feature>
<evidence type="ECO:0000259" key="7">
    <source>
        <dbReference type="Pfam" id="PF02911"/>
    </source>
</evidence>
<protein>
    <recommendedName>
        <fullName evidence="2 5">Methionyl-tRNA formyltransferase</fullName>
        <ecNumber evidence="2 5">2.1.2.9</ecNumber>
    </recommendedName>
</protein>
<evidence type="ECO:0000256" key="5">
    <source>
        <dbReference type="HAMAP-Rule" id="MF_00182"/>
    </source>
</evidence>
<dbReference type="EMBL" id="LRQA01000029">
    <property type="protein sequence ID" value="KXA18475.1"/>
    <property type="molecule type" value="Genomic_DNA"/>
</dbReference>
<reference evidence="8 9" key="1">
    <citation type="submission" date="2016-01" db="EMBL/GenBank/DDBJ databases">
        <authorList>
            <person name="Oliw E.H."/>
        </authorList>
    </citation>
    <scope>NUCLEOTIDE SEQUENCE [LARGE SCALE GENOMIC DNA]</scope>
    <source>
        <strain evidence="8 9">GED7760B</strain>
    </source>
</reference>
<dbReference type="RefSeq" id="WP_060786669.1">
    <property type="nucleotide sequence ID" value="NZ_KQ956813.1"/>
</dbReference>
<comment type="caution">
    <text evidence="8">The sequence shown here is derived from an EMBL/GenBank/DDBJ whole genome shotgun (WGS) entry which is preliminary data.</text>
</comment>
<dbReference type="SUPFAM" id="SSF50486">
    <property type="entry name" value="FMT C-terminal domain-like"/>
    <property type="match status" value="1"/>
</dbReference>
<dbReference type="GO" id="GO:0005829">
    <property type="term" value="C:cytosol"/>
    <property type="evidence" value="ECO:0007669"/>
    <property type="project" value="TreeGrafter"/>
</dbReference>
<feature type="domain" description="Formyl transferase N-terminal" evidence="6">
    <location>
        <begin position="6"/>
        <end position="183"/>
    </location>
</feature>
<evidence type="ECO:0000256" key="1">
    <source>
        <dbReference type="ARBA" id="ARBA00010699"/>
    </source>
</evidence>
<evidence type="ECO:0000256" key="3">
    <source>
        <dbReference type="ARBA" id="ARBA00022679"/>
    </source>
</evidence>
<evidence type="ECO:0000313" key="8">
    <source>
        <dbReference type="EMBL" id="KXA18475.1"/>
    </source>
</evidence>
<accession>A0A133NQB0</accession>
<dbReference type="HAMAP" id="MF_00182">
    <property type="entry name" value="Formyl_trans"/>
    <property type="match status" value="1"/>
</dbReference>
<dbReference type="InterPro" id="IPR005793">
    <property type="entry name" value="Formyl_trans_C"/>
</dbReference>
<dbReference type="Proteomes" id="UP000070558">
    <property type="component" value="Unassembled WGS sequence"/>
</dbReference>
<evidence type="ECO:0000259" key="6">
    <source>
        <dbReference type="Pfam" id="PF00551"/>
    </source>
</evidence>
<evidence type="ECO:0000256" key="4">
    <source>
        <dbReference type="ARBA" id="ARBA00022917"/>
    </source>
</evidence>
<proteinExistence type="inferred from homology"/>
<keyword evidence="4 5" id="KW-0648">Protein biosynthesis</keyword>
<dbReference type="Gene3D" id="3.40.50.12230">
    <property type="match status" value="1"/>
</dbReference>
<dbReference type="PATRIC" id="fig|2702.99.peg.399"/>
<evidence type="ECO:0000313" key="9">
    <source>
        <dbReference type="Proteomes" id="UP000070558"/>
    </source>
</evidence>
<dbReference type="PANTHER" id="PTHR11138">
    <property type="entry name" value="METHIONYL-TRNA FORMYLTRANSFERASE"/>
    <property type="match status" value="1"/>
</dbReference>
<comment type="function">
    <text evidence="5">Attaches a formyl group to the free amino group of methionyl-tRNA(fMet). The formyl group appears to play a dual role in the initiator identity of N-formylmethionyl-tRNA by promoting its recognition by IF2 and preventing the misappropriation of this tRNA by the elongation apparatus.</text>
</comment>
<dbReference type="InterPro" id="IPR011034">
    <property type="entry name" value="Formyl_transferase-like_C_sf"/>
</dbReference>
<dbReference type="InterPro" id="IPR036477">
    <property type="entry name" value="Formyl_transf_N_sf"/>
</dbReference>
<organism evidence="8 9">
    <name type="scientific">Gardnerella vaginalis</name>
    <dbReference type="NCBI Taxonomy" id="2702"/>
    <lineage>
        <taxon>Bacteria</taxon>
        <taxon>Bacillati</taxon>
        <taxon>Actinomycetota</taxon>
        <taxon>Actinomycetes</taxon>
        <taxon>Bifidobacteriales</taxon>
        <taxon>Bifidobacteriaceae</taxon>
        <taxon>Gardnerella</taxon>
    </lineage>
</organism>
<dbReference type="InterPro" id="IPR044135">
    <property type="entry name" value="Met-tRNA-FMT_C"/>
</dbReference>
<dbReference type="SUPFAM" id="SSF53328">
    <property type="entry name" value="Formyltransferase"/>
    <property type="match status" value="1"/>
</dbReference>
<feature type="binding site" evidence="5">
    <location>
        <begin position="113"/>
        <end position="116"/>
    </location>
    <ligand>
        <name>(6S)-5,6,7,8-tetrahydrofolate</name>
        <dbReference type="ChEBI" id="CHEBI:57453"/>
    </ligand>
</feature>
<dbReference type="NCBIfam" id="TIGR00460">
    <property type="entry name" value="fmt"/>
    <property type="match status" value="1"/>
</dbReference>
<evidence type="ECO:0000256" key="2">
    <source>
        <dbReference type="ARBA" id="ARBA00012261"/>
    </source>
</evidence>
<sequence>MVLPILFAGTPDVAVAPLRALAQDKEHFDVRAVLTRPDAPTGRGRKLVPSAVKKAAIELGIPVLEVNPSNEQECISALKATGARVAAVVAYGKILRQSVLDALDLGWYNLHFSILPQWRGAAPVQRAIWAGDDITGATVFKITRGMDEGPILAQMTTEIGERETAGDLLTRLSNDGANLLCSALIGMESGQIVPVEQDPTPCQIAQKITVEDAHIRFDIPAFAIDRQIRACTPNPGAWCNLHVDSDDLKTSSLHVLSCALAKDEDIELHSLNELKPGQILAKKHNVWVGCLSGAIELLEVKAQGKKAMKAADWARGAHLNSESYLN</sequence>
<dbReference type="CDD" id="cd08704">
    <property type="entry name" value="Met_tRNA_FMT_C"/>
    <property type="match status" value="1"/>
</dbReference>
<name>A0A133NQB0_GARVA</name>
<dbReference type="GO" id="GO:0004479">
    <property type="term" value="F:methionyl-tRNA formyltransferase activity"/>
    <property type="evidence" value="ECO:0007669"/>
    <property type="project" value="UniProtKB-UniRule"/>
</dbReference>
<dbReference type="Pfam" id="PF02911">
    <property type="entry name" value="Formyl_trans_C"/>
    <property type="match status" value="1"/>
</dbReference>
<dbReference type="PANTHER" id="PTHR11138:SF5">
    <property type="entry name" value="METHIONYL-TRNA FORMYLTRANSFERASE, MITOCHONDRIAL"/>
    <property type="match status" value="1"/>
</dbReference>
<dbReference type="InterPro" id="IPR002376">
    <property type="entry name" value="Formyl_transf_N"/>
</dbReference>
<dbReference type="Pfam" id="PF00551">
    <property type="entry name" value="Formyl_trans_N"/>
    <property type="match status" value="1"/>
</dbReference>
<dbReference type="AlphaFoldDB" id="A0A133NQB0"/>
<dbReference type="InterPro" id="IPR041711">
    <property type="entry name" value="Met-tRNA-FMT_N"/>
</dbReference>
<comment type="similarity">
    <text evidence="1 5">Belongs to the Fmt family.</text>
</comment>
<dbReference type="InterPro" id="IPR005794">
    <property type="entry name" value="Fmt"/>
</dbReference>
<dbReference type="EC" id="2.1.2.9" evidence="2 5"/>